<evidence type="ECO:0000256" key="4">
    <source>
        <dbReference type="SAM" id="Coils"/>
    </source>
</evidence>
<protein>
    <recommendedName>
        <fullName evidence="5">IF rod domain-containing protein</fullName>
    </recommendedName>
</protein>
<comment type="similarity">
    <text evidence="3">Belongs to the intermediate filament family.</text>
</comment>
<feature type="coiled-coil region" evidence="4">
    <location>
        <begin position="8"/>
        <end position="88"/>
    </location>
</feature>
<dbReference type="InterPro" id="IPR002957">
    <property type="entry name" value="Keratin_I"/>
</dbReference>
<evidence type="ECO:0000256" key="3">
    <source>
        <dbReference type="RuleBase" id="RU000685"/>
    </source>
</evidence>
<evidence type="ECO:0000256" key="1">
    <source>
        <dbReference type="ARBA" id="ARBA00022754"/>
    </source>
</evidence>
<accession>A0ABN9LU59</accession>
<feature type="domain" description="IF rod" evidence="5">
    <location>
        <begin position="4"/>
        <end position="119"/>
    </location>
</feature>
<dbReference type="Pfam" id="PF00038">
    <property type="entry name" value="Filament"/>
    <property type="match status" value="1"/>
</dbReference>
<evidence type="ECO:0000313" key="6">
    <source>
        <dbReference type="EMBL" id="CAJ0948725.1"/>
    </source>
</evidence>
<proteinExistence type="inferred from homology"/>
<dbReference type="Proteomes" id="UP001176940">
    <property type="component" value="Unassembled WGS sequence"/>
</dbReference>
<dbReference type="PROSITE" id="PS00226">
    <property type="entry name" value="IF_ROD_1"/>
    <property type="match status" value="1"/>
</dbReference>
<evidence type="ECO:0000259" key="5">
    <source>
        <dbReference type="Pfam" id="PF00038"/>
    </source>
</evidence>
<evidence type="ECO:0000313" key="7">
    <source>
        <dbReference type="Proteomes" id="UP001176940"/>
    </source>
</evidence>
<keyword evidence="1 3" id="KW-0403">Intermediate filament</keyword>
<organism evidence="6 7">
    <name type="scientific">Ranitomeya imitator</name>
    <name type="common">mimic poison frog</name>
    <dbReference type="NCBI Taxonomy" id="111125"/>
    <lineage>
        <taxon>Eukaryota</taxon>
        <taxon>Metazoa</taxon>
        <taxon>Chordata</taxon>
        <taxon>Craniata</taxon>
        <taxon>Vertebrata</taxon>
        <taxon>Euteleostomi</taxon>
        <taxon>Amphibia</taxon>
        <taxon>Batrachia</taxon>
        <taxon>Anura</taxon>
        <taxon>Neobatrachia</taxon>
        <taxon>Hyloidea</taxon>
        <taxon>Dendrobatidae</taxon>
        <taxon>Dendrobatinae</taxon>
        <taxon>Ranitomeya</taxon>
    </lineage>
</organism>
<dbReference type="Gene3D" id="1.20.5.170">
    <property type="match status" value="1"/>
</dbReference>
<keyword evidence="2 4" id="KW-0175">Coiled coil</keyword>
<dbReference type="PANTHER" id="PTHR23239:SF383">
    <property type="entry name" value="KERATIN 12, GENE 1"/>
    <property type="match status" value="1"/>
</dbReference>
<evidence type="ECO:0000256" key="2">
    <source>
        <dbReference type="ARBA" id="ARBA00023054"/>
    </source>
</evidence>
<reference evidence="6" key="1">
    <citation type="submission" date="2023-07" db="EMBL/GenBank/DDBJ databases">
        <authorList>
            <person name="Stuckert A."/>
        </authorList>
    </citation>
    <scope>NUCLEOTIDE SEQUENCE</scope>
</reference>
<gene>
    <name evidence="6" type="ORF">RIMI_LOCUS12268035</name>
</gene>
<dbReference type="InterPro" id="IPR018039">
    <property type="entry name" value="IF_conserved"/>
</dbReference>
<sequence>MCLFLSQVEEWTMEIRTNTSEVEKYKNELKEYRQKVQELVIESEAELSKKNVAVSILENIDAQYATQMTEWQENINNIETLLQKTRRDVGHQISEFTLLLSLKNRLEAEIATYRSLLDGAARIGSGFTKPDFFKSRFE</sequence>
<name>A0ABN9LU59_9NEOB</name>
<dbReference type="InterPro" id="IPR039008">
    <property type="entry name" value="IF_rod_dom"/>
</dbReference>
<dbReference type="SUPFAM" id="SSF64593">
    <property type="entry name" value="Intermediate filament protein, coiled coil region"/>
    <property type="match status" value="1"/>
</dbReference>
<dbReference type="PANTHER" id="PTHR23239">
    <property type="entry name" value="INTERMEDIATE FILAMENT"/>
    <property type="match status" value="1"/>
</dbReference>
<keyword evidence="7" id="KW-1185">Reference proteome</keyword>
<comment type="caution">
    <text evidence="6">The sequence shown here is derived from an EMBL/GenBank/DDBJ whole genome shotgun (WGS) entry which is preliminary data.</text>
</comment>
<dbReference type="EMBL" id="CAUEEQ010028893">
    <property type="protein sequence ID" value="CAJ0948725.1"/>
    <property type="molecule type" value="Genomic_DNA"/>
</dbReference>